<name>A0AAN8YSY2_9MAGN</name>
<dbReference type="PANTHER" id="PTHR43116:SF3">
    <property type="entry name" value="CLASS I PEPTIDE CHAIN RELEASE FACTOR"/>
    <property type="match status" value="1"/>
</dbReference>
<evidence type="ECO:0000313" key="2">
    <source>
        <dbReference type="EMBL" id="KAK6911761.1"/>
    </source>
</evidence>
<proteinExistence type="predicted"/>
<evidence type="ECO:0000256" key="1">
    <source>
        <dbReference type="SAM" id="MobiDB-lite"/>
    </source>
</evidence>
<gene>
    <name evidence="2" type="ORF">RJ641_023854</name>
</gene>
<dbReference type="Proteomes" id="UP001370490">
    <property type="component" value="Unassembled WGS sequence"/>
</dbReference>
<protein>
    <submittedName>
        <fullName evidence="2">Uncharacterized protein</fullName>
    </submittedName>
</protein>
<comment type="caution">
    <text evidence="2">The sequence shown here is derived from an EMBL/GenBank/DDBJ whole genome shotgun (WGS) entry which is preliminary data.</text>
</comment>
<reference evidence="2 3" key="1">
    <citation type="submission" date="2023-12" db="EMBL/GenBank/DDBJ databases">
        <title>A high-quality genome assembly for Dillenia turbinata (Dilleniales).</title>
        <authorList>
            <person name="Chanderbali A."/>
        </authorList>
    </citation>
    <scope>NUCLEOTIDE SEQUENCE [LARGE SCALE GENOMIC DNA]</scope>
    <source>
        <strain evidence="2">LSX21</strain>
        <tissue evidence="2">Leaf</tissue>
    </source>
</reference>
<dbReference type="SUPFAM" id="SSF75620">
    <property type="entry name" value="Release factor"/>
    <property type="match status" value="1"/>
</dbReference>
<keyword evidence="3" id="KW-1185">Reference proteome</keyword>
<organism evidence="2 3">
    <name type="scientific">Dillenia turbinata</name>
    <dbReference type="NCBI Taxonomy" id="194707"/>
    <lineage>
        <taxon>Eukaryota</taxon>
        <taxon>Viridiplantae</taxon>
        <taxon>Streptophyta</taxon>
        <taxon>Embryophyta</taxon>
        <taxon>Tracheophyta</taxon>
        <taxon>Spermatophyta</taxon>
        <taxon>Magnoliopsida</taxon>
        <taxon>eudicotyledons</taxon>
        <taxon>Gunneridae</taxon>
        <taxon>Pentapetalae</taxon>
        <taxon>Dilleniales</taxon>
        <taxon>Dilleniaceae</taxon>
        <taxon>Dillenia</taxon>
    </lineage>
</organism>
<dbReference type="InterPro" id="IPR045853">
    <property type="entry name" value="Pep_chain_release_fac_I_sf"/>
</dbReference>
<feature type="region of interest" description="Disordered" evidence="1">
    <location>
        <begin position="136"/>
        <end position="157"/>
    </location>
</feature>
<evidence type="ECO:0000313" key="3">
    <source>
        <dbReference type="Proteomes" id="UP001370490"/>
    </source>
</evidence>
<accession>A0AAN8YSY2</accession>
<dbReference type="PANTHER" id="PTHR43116">
    <property type="entry name" value="PEPTIDE CHAIN RELEASE FACTOR 2"/>
    <property type="match status" value="1"/>
</dbReference>
<sequence>MSGLISFPFYCLNCRNDYEEQYLLVLSLFGLWSLKYLCCFQCRTGLTCLLECMSDGQRNINTKQQWLRCPSAKKLEFNQQQLKWKAVMLMVICLGRTEHSYCAAISFQCQRSSPAMPPLPDNSMVVEMPDEDLEISFSRAGGKGGQKSQHEERSQLQNKIKALSRLKAKPLVIAEEQRASEIKQIKGEVVKAE</sequence>
<dbReference type="EMBL" id="JBAMMX010000028">
    <property type="protein sequence ID" value="KAK6911761.1"/>
    <property type="molecule type" value="Genomic_DNA"/>
</dbReference>
<dbReference type="AlphaFoldDB" id="A0AAN8YSY2"/>